<dbReference type="InterPro" id="IPR011527">
    <property type="entry name" value="ABC1_TM_dom"/>
</dbReference>
<comment type="subcellular location">
    <subcellularLocation>
        <location evidence="1">Membrane</location>
        <topology evidence="1">Multi-pass membrane protein</topology>
    </subcellularLocation>
</comment>
<accession>A0AAJ8M0X3</accession>
<evidence type="ECO:0000256" key="10">
    <source>
        <dbReference type="SAM" id="Phobius"/>
    </source>
</evidence>
<evidence type="ECO:0000256" key="4">
    <source>
        <dbReference type="ARBA" id="ARBA00022737"/>
    </source>
</evidence>
<dbReference type="InterPro" id="IPR017871">
    <property type="entry name" value="ABC_transporter-like_CS"/>
</dbReference>
<dbReference type="GeneID" id="91086389"/>
<dbReference type="RefSeq" id="XP_066067702.1">
    <property type="nucleotide sequence ID" value="XM_066211605.1"/>
</dbReference>
<protein>
    <recommendedName>
        <fullName evidence="15">ATP-binding cassette transporter</fullName>
    </recommendedName>
</protein>
<dbReference type="PROSITE" id="PS00211">
    <property type="entry name" value="ABC_TRANSPORTER_1"/>
    <property type="match status" value="2"/>
</dbReference>
<evidence type="ECO:0000313" key="13">
    <source>
        <dbReference type="EMBL" id="WVN87002.1"/>
    </source>
</evidence>
<keyword evidence="2" id="KW-0813">Transport</keyword>
<dbReference type="FunFam" id="3.40.50.300:FF:000825">
    <property type="entry name" value="ABC bile acid transporter"/>
    <property type="match status" value="1"/>
</dbReference>
<gene>
    <name evidence="13" type="ORF">L203_102177</name>
</gene>
<evidence type="ECO:0008006" key="15">
    <source>
        <dbReference type="Google" id="ProtNLM"/>
    </source>
</evidence>
<keyword evidence="7 10" id="KW-1133">Transmembrane helix</keyword>
<feature type="transmembrane region" description="Helical" evidence="10">
    <location>
        <begin position="338"/>
        <end position="362"/>
    </location>
</feature>
<feature type="transmembrane region" description="Helical" evidence="10">
    <location>
        <begin position="174"/>
        <end position="201"/>
    </location>
</feature>
<evidence type="ECO:0000313" key="14">
    <source>
        <dbReference type="Proteomes" id="UP000094043"/>
    </source>
</evidence>
<feature type="transmembrane region" description="Helical" evidence="10">
    <location>
        <begin position="41"/>
        <end position="62"/>
    </location>
</feature>
<feature type="transmembrane region" description="Helical" evidence="10">
    <location>
        <begin position="1070"/>
        <end position="1088"/>
    </location>
</feature>
<dbReference type="CDD" id="cd03250">
    <property type="entry name" value="ABCC_MRP_domain1"/>
    <property type="match status" value="1"/>
</dbReference>
<keyword evidence="3 10" id="KW-0812">Transmembrane</keyword>
<evidence type="ECO:0000259" key="12">
    <source>
        <dbReference type="PROSITE" id="PS50929"/>
    </source>
</evidence>
<feature type="transmembrane region" description="Helical" evidence="10">
    <location>
        <begin position="1094"/>
        <end position="1112"/>
    </location>
</feature>
<feature type="transmembrane region" description="Helical" evidence="10">
    <location>
        <begin position="457"/>
        <end position="478"/>
    </location>
</feature>
<dbReference type="InterPro" id="IPR050173">
    <property type="entry name" value="ABC_transporter_C-like"/>
</dbReference>
<feature type="domain" description="ABC transmembrane type-1" evidence="12">
    <location>
        <begin position="353"/>
        <end position="627"/>
    </location>
</feature>
<evidence type="ECO:0000256" key="2">
    <source>
        <dbReference type="ARBA" id="ARBA00022448"/>
    </source>
</evidence>
<keyword evidence="6" id="KW-0067">ATP-binding</keyword>
<dbReference type="SMART" id="SM00382">
    <property type="entry name" value="AAA"/>
    <property type="match status" value="2"/>
</dbReference>
<dbReference type="InterPro" id="IPR003593">
    <property type="entry name" value="AAA+_ATPase"/>
</dbReference>
<proteinExistence type="predicted"/>
<dbReference type="GO" id="GO:0140359">
    <property type="term" value="F:ABC-type transporter activity"/>
    <property type="evidence" value="ECO:0007669"/>
    <property type="project" value="InterPro"/>
</dbReference>
<feature type="transmembrane region" description="Helical" evidence="10">
    <location>
        <begin position="1259"/>
        <end position="1278"/>
    </location>
</feature>
<dbReference type="InterPro" id="IPR036640">
    <property type="entry name" value="ABC1_TM_sf"/>
</dbReference>
<evidence type="ECO:0000256" key="8">
    <source>
        <dbReference type="ARBA" id="ARBA00023136"/>
    </source>
</evidence>
<feature type="transmembrane region" description="Helical" evidence="10">
    <location>
        <begin position="1002"/>
        <end position="1022"/>
    </location>
</feature>
<feature type="domain" description="ABC transporter" evidence="11">
    <location>
        <begin position="1351"/>
        <end position="1645"/>
    </location>
</feature>
<keyword evidence="8 10" id="KW-0472">Membrane</keyword>
<dbReference type="InterPro" id="IPR003439">
    <property type="entry name" value="ABC_transporter-like_ATP-bd"/>
</dbReference>
<evidence type="ECO:0000256" key="6">
    <source>
        <dbReference type="ARBA" id="ARBA00022840"/>
    </source>
</evidence>
<dbReference type="Pfam" id="PF00005">
    <property type="entry name" value="ABC_tran"/>
    <property type="match status" value="2"/>
</dbReference>
<dbReference type="CDD" id="cd18596">
    <property type="entry name" value="ABC_6TM_VMR1_D1_like"/>
    <property type="match status" value="1"/>
</dbReference>
<evidence type="ECO:0000256" key="7">
    <source>
        <dbReference type="ARBA" id="ARBA00022989"/>
    </source>
</evidence>
<keyword evidence="14" id="KW-1185">Reference proteome</keyword>
<dbReference type="EMBL" id="CP143785">
    <property type="protein sequence ID" value="WVN87002.1"/>
    <property type="molecule type" value="Genomic_DNA"/>
</dbReference>
<evidence type="ECO:0000256" key="5">
    <source>
        <dbReference type="ARBA" id="ARBA00022741"/>
    </source>
</evidence>
<feature type="transmembrane region" description="Helical" evidence="10">
    <location>
        <begin position="571"/>
        <end position="592"/>
    </location>
</feature>
<reference evidence="13" key="2">
    <citation type="journal article" date="2022" name="Elife">
        <title>Obligate sexual reproduction of a homothallic fungus closely related to the Cryptococcus pathogenic species complex.</title>
        <authorList>
            <person name="Passer A.R."/>
            <person name="Clancey S.A."/>
            <person name="Shea T."/>
            <person name="David-Palma M."/>
            <person name="Averette A.F."/>
            <person name="Boekhout T."/>
            <person name="Porcel B.M."/>
            <person name="Nowrousian M."/>
            <person name="Cuomo C.A."/>
            <person name="Sun S."/>
            <person name="Heitman J."/>
            <person name="Coelho M.A."/>
        </authorList>
    </citation>
    <scope>NUCLEOTIDE SEQUENCE</scope>
    <source>
        <strain evidence="13">CBS 7841</strain>
    </source>
</reference>
<keyword evidence="5" id="KW-0547">Nucleotide-binding</keyword>
<sequence length="1675" mass="186531">MQLQAHQLALSSPHHEYWMCNKWWDGQDFTACFRDRYLANYALFLVALSAVWFASVTTYVYFATPNSPVSISTQSTLISPQFSSLESSVILGCLSSSLFSHCFPTTDPSSAGASRREERAEILILEWRKERTRREERLSNVQYWIGLIGGFAWFAVEVIRAVEEGRWISLIFPAWITVLVAISKSIIPLVSMHIPIALLLIRSSILHQNQTPISITCAAIEFVYWLAHISIPYQETLGELLQGGTSKGGSYFDNSDHGSPKHCEEPASPISRATYFFLLPLLLKNYFKPITSSQIPCLREDDSSAAALGAFRVYQAKKDISFFRKHNENRKRELGSDLVGHFCGNLFTQACWSILLVFFEYLPTIGLRLLLRHIENRATSPRSNTSAALFVAMMATGQTLAAMVDGQCCGLGRRLAVRLRGIIVSEVFSKALRREDITSDGRISNFVSADANALSELCALSFYIFSSPLSIIVNALLLYNTLGYASWAGIGILCSMLGIQYWIQEVYGRCHARFMTASDKRIEGAKEIIAYIKLIKFNAWESRFLQRMGEIRRQELKALTQRFTITVLNQLVSLATPVFVTGVAFAVHSLVFGKPLSTDTAFASLVLFNKMRYPLGLLQTLWTRLIQGRESCIRIQRYLDEPDTDKFTQISTPGSDDPQIGFSQAILTYATNGEIEASSEDKSLDIFALGQLNINFPIGKLSIICGPIGSGKTTLLLGLLGEAPLFHGKVFLPSNPVNRASCPTDQCSNLSDTVSYCAQSPWLIGASIRENILFGTPMEPVRYEQVISACALEKDLEAFQDGDDTEVGEKGTTCSGGQKARIALARAIYSSAKTVILDDVLSAVDTQTSKHIYDNVFKGNLVKGRTVILVTHQVNLVARGAEMIVMLQDGTVVGQGSPMELMKEGLLDLREEDIDTEVDEADTPSSIATVLTRGTTLVDDNSPAIVTNLKKSDTILAIHPHNANTLKTLCPFDDKINKVIRQSHKLVEIESHNSGATSVTTYMLYIKAMGVWVFMILLFFFITSNGLQVASNAWIKKWANNSYCARSALSSTVNFTQLSISQVVTQPRSVVYYLLIYWLISVVYLVTIACRTGAALFGALAASNKLYCRLLSRLMNAKMRFYDSNPSGRIMNRLTKDISTIDQETGEIFLYFLEACLSSATVLVVILIFTPAFLVPLCLIIAVYWLLGSLYVSTNREIKRIESVTRSPILINLEEVMGGMSTIRSYGDSARFLKKFFHVLDQNTRSYWYLWQVNSFFDIWCRILGAFVTVFTAVFALGARNMSAGAAGLSISYALTFTDNVLWIVKMYANTEMVMNSVERIGEYLNLEEEEENDKEFIKPPAHWPSRDGSIVVDSLTCAYAPGLEPVLESISFEIGPREKIGICGRTGSGKSTLALSFFRLLHQSGGKILIDGQDIAQLSLSTLRSRLTILPQEAQLFSGTIRDNLDPFDQHDDAEIWEALSQCGLVSHSRRSSRSVSRRQSKISLPTGQKETLIKVVRKHPSARSLLKMASKRLEVLQDNDDEEKEEITVIKSLDELVTSGGQNFSQGQRQLLALARGLLKLKSSSFLIMDESTANLDQETDATIQEVLRERLGDIQMLVIAHRLMTVCGLDKVLVLDQGRIAEFGTPWDLINKRDGAFRELCKQSGDEKELRLLAKSIHDAKFNPMQTTNSKE</sequence>
<dbReference type="Proteomes" id="UP000094043">
    <property type="component" value="Chromosome 2"/>
</dbReference>
<feature type="transmembrane region" description="Helical" evidence="10">
    <location>
        <begin position="141"/>
        <end position="162"/>
    </location>
</feature>
<dbReference type="PANTHER" id="PTHR24223:SF353">
    <property type="entry name" value="ABC TRANSPORTER ATP-BINDING PROTEIN_PERMEASE VMR1-RELATED"/>
    <property type="match status" value="1"/>
</dbReference>
<dbReference type="CDD" id="cd18604">
    <property type="entry name" value="ABC_6TM_VMR1_D2_like"/>
    <property type="match status" value="1"/>
</dbReference>
<organism evidence="13 14">
    <name type="scientific">Cryptococcus depauperatus CBS 7841</name>
    <dbReference type="NCBI Taxonomy" id="1295531"/>
    <lineage>
        <taxon>Eukaryota</taxon>
        <taxon>Fungi</taxon>
        <taxon>Dikarya</taxon>
        <taxon>Basidiomycota</taxon>
        <taxon>Agaricomycotina</taxon>
        <taxon>Tremellomycetes</taxon>
        <taxon>Tremellales</taxon>
        <taxon>Cryptococcaceae</taxon>
        <taxon>Cryptococcus</taxon>
    </lineage>
</organism>
<dbReference type="SUPFAM" id="SSF90123">
    <property type="entry name" value="ABC transporter transmembrane region"/>
    <property type="match status" value="2"/>
</dbReference>
<keyword evidence="4" id="KW-0677">Repeat</keyword>
<dbReference type="PROSITE" id="PS50929">
    <property type="entry name" value="ABC_TM1F"/>
    <property type="match status" value="2"/>
</dbReference>
<dbReference type="PROSITE" id="PS50893">
    <property type="entry name" value="ABC_TRANSPORTER_2"/>
    <property type="match status" value="2"/>
</dbReference>
<dbReference type="Gene3D" id="1.20.1560.10">
    <property type="entry name" value="ABC transporter type 1, transmembrane domain"/>
    <property type="match status" value="2"/>
</dbReference>
<dbReference type="GO" id="GO:0005524">
    <property type="term" value="F:ATP binding"/>
    <property type="evidence" value="ECO:0007669"/>
    <property type="project" value="UniProtKB-KW"/>
</dbReference>
<dbReference type="Gene3D" id="3.40.50.300">
    <property type="entry name" value="P-loop containing nucleotide triphosphate hydrolases"/>
    <property type="match status" value="2"/>
</dbReference>
<dbReference type="InterPro" id="IPR027417">
    <property type="entry name" value="P-loop_NTPase"/>
</dbReference>
<dbReference type="PANTHER" id="PTHR24223">
    <property type="entry name" value="ATP-BINDING CASSETTE SUB-FAMILY C"/>
    <property type="match status" value="1"/>
</dbReference>
<keyword evidence="9" id="KW-0325">Glycoprotein</keyword>
<dbReference type="FunFam" id="1.20.1560.10:FF:000013">
    <property type="entry name" value="ABC transporter C family member 2"/>
    <property type="match status" value="1"/>
</dbReference>
<evidence type="ECO:0000259" key="11">
    <source>
        <dbReference type="PROSITE" id="PS50893"/>
    </source>
</evidence>
<dbReference type="KEGG" id="cdep:91086389"/>
<feature type="domain" description="ABC transporter" evidence="11">
    <location>
        <begin position="670"/>
        <end position="914"/>
    </location>
</feature>
<dbReference type="GO" id="GO:0016887">
    <property type="term" value="F:ATP hydrolysis activity"/>
    <property type="evidence" value="ECO:0007669"/>
    <property type="project" value="InterPro"/>
</dbReference>
<dbReference type="SUPFAM" id="SSF52540">
    <property type="entry name" value="P-loop containing nucleoside triphosphate hydrolases"/>
    <property type="match status" value="2"/>
</dbReference>
<evidence type="ECO:0000256" key="1">
    <source>
        <dbReference type="ARBA" id="ARBA00004141"/>
    </source>
</evidence>
<feature type="transmembrane region" description="Helical" evidence="10">
    <location>
        <begin position="484"/>
        <end position="503"/>
    </location>
</feature>
<dbReference type="CDD" id="cd03244">
    <property type="entry name" value="ABCC_MRP_domain2"/>
    <property type="match status" value="1"/>
</dbReference>
<evidence type="ECO:0000256" key="9">
    <source>
        <dbReference type="ARBA" id="ARBA00023180"/>
    </source>
</evidence>
<feature type="domain" description="ABC transmembrane type-1" evidence="12">
    <location>
        <begin position="1016"/>
        <end position="1313"/>
    </location>
</feature>
<name>A0AAJ8M0X3_9TREE</name>
<dbReference type="Pfam" id="PF00664">
    <property type="entry name" value="ABC_membrane"/>
    <property type="match status" value="2"/>
</dbReference>
<feature type="transmembrane region" description="Helical" evidence="10">
    <location>
        <begin position="1284"/>
        <end position="1305"/>
    </location>
</feature>
<feature type="transmembrane region" description="Helical" evidence="10">
    <location>
        <begin position="1174"/>
        <end position="1192"/>
    </location>
</feature>
<reference evidence="13" key="1">
    <citation type="submission" date="2016-06" db="EMBL/GenBank/DDBJ databases">
        <authorList>
            <person name="Cuomo C."/>
            <person name="Litvintseva A."/>
            <person name="Heitman J."/>
            <person name="Chen Y."/>
            <person name="Sun S."/>
            <person name="Springer D."/>
            <person name="Dromer F."/>
            <person name="Young S."/>
            <person name="Zeng Q."/>
            <person name="Chapman S."/>
            <person name="Gujja S."/>
            <person name="Saif S."/>
            <person name="Birren B."/>
        </authorList>
    </citation>
    <scope>NUCLEOTIDE SEQUENCE</scope>
    <source>
        <strain evidence="13">CBS 7841</strain>
    </source>
</reference>
<evidence type="ECO:0000256" key="3">
    <source>
        <dbReference type="ARBA" id="ARBA00022692"/>
    </source>
</evidence>
<reference evidence="13" key="3">
    <citation type="submission" date="2024-01" db="EMBL/GenBank/DDBJ databases">
        <authorList>
            <person name="Coelho M.A."/>
            <person name="David-Palma M."/>
            <person name="Shea T."/>
            <person name="Sun S."/>
            <person name="Cuomo C.A."/>
            <person name="Heitman J."/>
        </authorList>
    </citation>
    <scope>NUCLEOTIDE SEQUENCE</scope>
    <source>
        <strain evidence="13">CBS 7841</strain>
    </source>
</reference>
<dbReference type="GO" id="GO:0000329">
    <property type="term" value="C:fungal-type vacuole membrane"/>
    <property type="evidence" value="ECO:0007669"/>
    <property type="project" value="TreeGrafter"/>
</dbReference>